<evidence type="ECO:0000256" key="3">
    <source>
        <dbReference type="ARBA" id="ARBA00023027"/>
    </source>
</evidence>
<dbReference type="InterPro" id="IPR036291">
    <property type="entry name" value="NAD(P)-bd_dom_sf"/>
</dbReference>
<sequence>MTPRVALVTGAARGIGAATVRRLAGQGYAVLAVDVAADDPALPYPMGSAAELAAVAGQAGVEAFVADVRDRAALTAAVAEAERRWGGLDVAVAAAGVIAGGVPLWEVPPGQEDAVLDVDLRGVLNLARAAIPAMLRRPVPRSGRFLAVASAAATRGLPMLAAYCAAKAGVAGLVRALGSELGDSGVTANAVSPGSTDTPILTESARLYGLAGARDFAAQQPVGRLLDPAEIAQVLAFLADPAAGATTGAVIPVDGGLAL</sequence>
<dbReference type="PRINTS" id="PR00080">
    <property type="entry name" value="SDRFAMILY"/>
</dbReference>
<accession>A0A1K1S5D4</accession>
<dbReference type="PRINTS" id="PR00081">
    <property type="entry name" value="GDHRDH"/>
</dbReference>
<reference evidence="6" key="1">
    <citation type="submission" date="2016-11" db="EMBL/GenBank/DDBJ databases">
        <authorList>
            <person name="Varghese N."/>
            <person name="Submissions S."/>
        </authorList>
    </citation>
    <scope>NUCLEOTIDE SEQUENCE [LARGE SCALE GENOMIC DNA]</scope>
    <source>
        <strain evidence="6">DSM 44671</strain>
    </source>
</reference>
<evidence type="ECO:0000256" key="1">
    <source>
        <dbReference type="ARBA" id="ARBA00006484"/>
    </source>
</evidence>
<dbReference type="InterPro" id="IPR030981">
    <property type="entry name" value="SDR_subfam_2"/>
</dbReference>
<dbReference type="NCBIfam" id="NF040491">
    <property type="entry name" value="SDR_subfam_4"/>
    <property type="match status" value="1"/>
</dbReference>
<dbReference type="AlphaFoldDB" id="A0A1K1S5D4"/>
<dbReference type="SUPFAM" id="SSF51735">
    <property type="entry name" value="NAD(P)-binding Rossmann-fold domains"/>
    <property type="match status" value="1"/>
</dbReference>
<dbReference type="EMBL" id="FPJG01000006">
    <property type="protein sequence ID" value="SFW79287.1"/>
    <property type="molecule type" value="Genomic_DNA"/>
</dbReference>
<evidence type="ECO:0000259" key="4">
    <source>
        <dbReference type="SMART" id="SM00822"/>
    </source>
</evidence>
<evidence type="ECO:0000313" key="6">
    <source>
        <dbReference type="Proteomes" id="UP000182740"/>
    </source>
</evidence>
<organism evidence="5 6">
    <name type="scientific">Amycolatopsis australiensis</name>
    <dbReference type="NCBI Taxonomy" id="546364"/>
    <lineage>
        <taxon>Bacteria</taxon>
        <taxon>Bacillati</taxon>
        <taxon>Actinomycetota</taxon>
        <taxon>Actinomycetes</taxon>
        <taxon>Pseudonocardiales</taxon>
        <taxon>Pseudonocardiaceae</taxon>
        <taxon>Amycolatopsis</taxon>
    </lineage>
</organism>
<keyword evidence="6" id="KW-1185">Reference proteome</keyword>
<dbReference type="CDD" id="cd05233">
    <property type="entry name" value="SDR_c"/>
    <property type="match status" value="1"/>
</dbReference>
<dbReference type="FunFam" id="3.40.50.720:FF:000084">
    <property type="entry name" value="Short-chain dehydrogenase reductase"/>
    <property type="match status" value="1"/>
</dbReference>
<keyword evidence="2" id="KW-0560">Oxidoreductase</keyword>
<evidence type="ECO:0000256" key="2">
    <source>
        <dbReference type="ARBA" id="ARBA00023002"/>
    </source>
</evidence>
<dbReference type="PROSITE" id="PS00061">
    <property type="entry name" value="ADH_SHORT"/>
    <property type="match status" value="1"/>
</dbReference>
<dbReference type="RefSeq" id="WP_072478283.1">
    <property type="nucleotide sequence ID" value="NZ_FPJG01000006.1"/>
</dbReference>
<dbReference type="InterPro" id="IPR057326">
    <property type="entry name" value="KR_dom"/>
</dbReference>
<evidence type="ECO:0000313" key="5">
    <source>
        <dbReference type="EMBL" id="SFW79287.1"/>
    </source>
</evidence>
<dbReference type="NCBIfam" id="TIGR04504">
    <property type="entry name" value="SDR_subfam_2"/>
    <property type="match status" value="1"/>
</dbReference>
<dbReference type="Pfam" id="PF13561">
    <property type="entry name" value="adh_short_C2"/>
    <property type="match status" value="1"/>
</dbReference>
<feature type="domain" description="Ketoreductase" evidence="4">
    <location>
        <begin position="4"/>
        <end position="194"/>
    </location>
</feature>
<keyword evidence="3" id="KW-0520">NAD</keyword>
<dbReference type="InterPro" id="IPR020904">
    <property type="entry name" value="Sc_DH/Rdtase_CS"/>
</dbReference>
<dbReference type="Gene3D" id="3.40.50.720">
    <property type="entry name" value="NAD(P)-binding Rossmann-like Domain"/>
    <property type="match status" value="1"/>
</dbReference>
<dbReference type="Proteomes" id="UP000182740">
    <property type="component" value="Unassembled WGS sequence"/>
</dbReference>
<dbReference type="InterPro" id="IPR002347">
    <property type="entry name" value="SDR_fam"/>
</dbReference>
<proteinExistence type="inferred from homology"/>
<dbReference type="PANTHER" id="PTHR24321:SF8">
    <property type="entry name" value="ESTRADIOL 17-BETA-DEHYDROGENASE 8-RELATED"/>
    <property type="match status" value="1"/>
</dbReference>
<name>A0A1K1S5D4_9PSEU</name>
<dbReference type="STRING" id="546364.SAMN04489730_4701"/>
<gene>
    <name evidence="5" type="ORF">SAMN04489730_4701</name>
</gene>
<dbReference type="OrthoDB" id="4535149at2"/>
<dbReference type="PANTHER" id="PTHR24321">
    <property type="entry name" value="DEHYDROGENASES, SHORT CHAIN"/>
    <property type="match status" value="1"/>
</dbReference>
<dbReference type="SMART" id="SM00822">
    <property type="entry name" value="PKS_KR"/>
    <property type="match status" value="1"/>
</dbReference>
<comment type="similarity">
    <text evidence="1">Belongs to the short-chain dehydrogenases/reductases (SDR) family.</text>
</comment>
<dbReference type="GO" id="GO:0016491">
    <property type="term" value="F:oxidoreductase activity"/>
    <property type="evidence" value="ECO:0007669"/>
    <property type="project" value="UniProtKB-KW"/>
</dbReference>
<protein>
    <submittedName>
        <fullName evidence="5">SDR family mycofactocin-dependent oxidoreductase</fullName>
    </submittedName>
</protein>